<feature type="transmembrane region" description="Helical" evidence="1">
    <location>
        <begin position="21"/>
        <end position="39"/>
    </location>
</feature>
<proteinExistence type="predicted"/>
<sequence>MEACREVDRARLRDDDRLGTGAVACLLVQIASVPLPFYIAEGHSFCRFPIQTPGPPTSQTGYFHCTLSANQLLFVARTLQPGTINGNSEKKNIKTSIRTQIS</sequence>
<evidence type="ECO:0000256" key="1">
    <source>
        <dbReference type="SAM" id="Phobius"/>
    </source>
</evidence>
<reference evidence="2" key="1">
    <citation type="submission" date="2021-05" db="EMBL/GenBank/DDBJ databases">
        <authorList>
            <person name="Alioto T."/>
            <person name="Alioto T."/>
            <person name="Gomez Garrido J."/>
        </authorList>
    </citation>
    <scope>NUCLEOTIDE SEQUENCE</scope>
</reference>
<evidence type="ECO:0000313" key="2">
    <source>
        <dbReference type="EMBL" id="CAG6530860.1"/>
    </source>
</evidence>
<dbReference type="AlphaFoldDB" id="A0A8D8MKC7"/>
<keyword evidence="1" id="KW-1133">Transmembrane helix</keyword>
<dbReference type="EMBL" id="HBUE01309676">
    <property type="protein sequence ID" value="CAG6582701.1"/>
    <property type="molecule type" value="Transcribed_RNA"/>
</dbReference>
<protein>
    <submittedName>
        <fullName evidence="2">(northern house mosquito) hypothetical protein</fullName>
    </submittedName>
</protein>
<dbReference type="EMBL" id="HBUE01203460">
    <property type="protein sequence ID" value="CAG6530860.1"/>
    <property type="molecule type" value="Transcribed_RNA"/>
</dbReference>
<keyword evidence="1" id="KW-0812">Transmembrane</keyword>
<accession>A0A8D8MKC7</accession>
<keyword evidence="1" id="KW-0472">Membrane</keyword>
<name>A0A8D8MKC7_CULPI</name>
<organism evidence="2">
    <name type="scientific">Culex pipiens</name>
    <name type="common">House mosquito</name>
    <dbReference type="NCBI Taxonomy" id="7175"/>
    <lineage>
        <taxon>Eukaryota</taxon>
        <taxon>Metazoa</taxon>
        <taxon>Ecdysozoa</taxon>
        <taxon>Arthropoda</taxon>
        <taxon>Hexapoda</taxon>
        <taxon>Insecta</taxon>
        <taxon>Pterygota</taxon>
        <taxon>Neoptera</taxon>
        <taxon>Endopterygota</taxon>
        <taxon>Diptera</taxon>
        <taxon>Nematocera</taxon>
        <taxon>Culicoidea</taxon>
        <taxon>Culicidae</taxon>
        <taxon>Culicinae</taxon>
        <taxon>Culicini</taxon>
        <taxon>Culex</taxon>
        <taxon>Culex</taxon>
    </lineage>
</organism>